<evidence type="ECO:0000256" key="2">
    <source>
        <dbReference type="ARBA" id="ARBA00022746"/>
    </source>
</evidence>
<dbReference type="NCBIfam" id="TIGR02734">
    <property type="entry name" value="crtI_fam"/>
    <property type="match status" value="1"/>
</dbReference>
<evidence type="ECO:0000313" key="8">
    <source>
        <dbReference type="Proteomes" id="UP000838102"/>
    </source>
</evidence>
<evidence type="ECO:0000259" key="6">
    <source>
        <dbReference type="Pfam" id="PF01593"/>
    </source>
</evidence>
<dbReference type="PANTHER" id="PTHR43734">
    <property type="entry name" value="PHYTOENE DESATURASE"/>
    <property type="match status" value="1"/>
</dbReference>
<dbReference type="RefSeq" id="WP_248706086.1">
    <property type="nucleotide sequence ID" value="NZ_CAKOEU010000003.1"/>
</dbReference>
<dbReference type="InterPro" id="IPR002937">
    <property type="entry name" value="Amino_oxidase"/>
</dbReference>
<proteinExistence type="inferred from homology"/>
<keyword evidence="2 5" id="KW-0125">Carotenoid biosynthesis</keyword>
<dbReference type="Gene3D" id="3.50.50.60">
    <property type="entry name" value="FAD/NAD(P)-binding domain"/>
    <property type="match status" value="2"/>
</dbReference>
<evidence type="ECO:0000256" key="4">
    <source>
        <dbReference type="ARBA" id="ARBA00038322"/>
    </source>
</evidence>
<comment type="caution">
    <text evidence="7">The sequence shown here is derived from an EMBL/GenBank/DDBJ whole genome shotgun (WGS) entry which is preliminary data.</text>
</comment>
<dbReference type="EC" id="1.3.8.-" evidence="7"/>
<name>A0ABN8H8K7_9LACO</name>
<organism evidence="7 8">
    <name type="scientific">Convivina praedatoris</name>
    <dbReference type="NCBI Taxonomy" id="2880963"/>
    <lineage>
        <taxon>Bacteria</taxon>
        <taxon>Bacillati</taxon>
        <taxon>Bacillota</taxon>
        <taxon>Bacilli</taxon>
        <taxon>Lactobacillales</taxon>
        <taxon>Lactobacillaceae</taxon>
        <taxon>Convivina</taxon>
    </lineage>
</organism>
<protein>
    <submittedName>
        <fullName evidence="7">4,4'-diapophytoene desaturase (4,4'-diaponeurosporene-forming)</fullName>
        <ecNumber evidence="7">1.3.8.-</ecNumber>
    </submittedName>
</protein>
<comment type="similarity">
    <text evidence="4">Belongs to the carotenoid/retinoid oxidoreductase family. CrtN subfamily.</text>
</comment>
<dbReference type="InterPro" id="IPR014105">
    <property type="entry name" value="Carotenoid/retinoid_OxRdtase"/>
</dbReference>
<evidence type="ECO:0000313" key="7">
    <source>
        <dbReference type="EMBL" id="CAH1853563.1"/>
    </source>
</evidence>
<dbReference type="Pfam" id="PF01593">
    <property type="entry name" value="Amino_oxidase"/>
    <property type="match status" value="1"/>
</dbReference>
<reference evidence="7" key="1">
    <citation type="submission" date="2022-03" db="EMBL/GenBank/DDBJ databases">
        <authorList>
            <person name="Hettiarachchi G."/>
        </authorList>
    </citation>
    <scope>NUCLEOTIDE SEQUENCE</scope>
    <source>
        <strain evidence="7">LMG 32447</strain>
    </source>
</reference>
<evidence type="ECO:0000256" key="5">
    <source>
        <dbReference type="RuleBase" id="RU362075"/>
    </source>
</evidence>
<evidence type="ECO:0000256" key="1">
    <source>
        <dbReference type="ARBA" id="ARBA00004829"/>
    </source>
</evidence>
<comment type="pathway">
    <text evidence="1 5">Carotenoid biosynthesis.</text>
</comment>
<accession>A0ABN8H8K7</accession>
<keyword evidence="8" id="KW-1185">Reference proteome</keyword>
<dbReference type="GO" id="GO:0016491">
    <property type="term" value="F:oxidoreductase activity"/>
    <property type="evidence" value="ECO:0007669"/>
    <property type="project" value="UniProtKB-KW"/>
</dbReference>
<feature type="domain" description="Amine oxidase" evidence="6">
    <location>
        <begin position="12"/>
        <end position="492"/>
    </location>
</feature>
<dbReference type="InterPro" id="IPR036188">
    <property type="entry name" value="FAD/NAD-bd_sf"/>
</dbReference>
<dbReference type="EMBL" id="CAKOEU010000003">
    <property type="protein sequence ID" value="CAH1853563.1"/>
    <property type="molecule type" value="Genomic_DNA"/>
</dbReference>
<keyword evidence="3 5" id="KW-0560">Oxidoreductase</keyword>
<dbReference type="PRINTS" id="PR00419">
    <property type="entry name" value="ADXRDTASE"/>
</dbReference>
<dbReference type="PANTHER" id="PTHR43734:SF1">
    <property type="entry name" value="PHYTOENE DESATURASE"/>
    <property type="match status" value="1"/>
</dbReference>
<gene>
    <name evidence="7" type="primary">crtN</name>
    <name evidence="7" type="ORF">LMG032447_00666</name>
</gene>
<dbReference type="SUPFAM" id="SSF51905">
    <property type="entry name" value="FAD/NAD(P)-binding domain"/>
    <property type="match status" value="1"/>
</dbReference>
<dbReference type="Proteomes" id="UP000838102">
    <property type="component" value="Unassembled WGS sequence"/>
</dbReference>
<sequence length="507" mass="57415">MTKLAVVGAGVGGLSAAIYLQAAGYQVDLFEKNSYIGGKMGRIDTGKYRFDVGPTIVMMPEIYRQVFSDSGVNPDNYFQMSRLNPFMDVYLAGKKDRPLSSDLVDITKTYEGVSSQDMAGFLTYLSDIYQRYDLAKEHFIARSFRSPWNFWNPKTLLQAFRLKTFSSSYQSLKKYLESEDLIKLLAFQTLYIGISPFNGPSIYNIIPMIELLYGVWYIQGGMYSYAQALERRFKELGGQIHLNTAIESVTFTNKNADGIMIAGVKHDYDVVVMNADFPYAMNHLIPDQAGVKPRRYQIEKINQMDYAISCMVIYLGLDRQYDHLNVHNLRMAEDFFKNIDELEKGILPDDPSFYAYYPSKVDGSMAPDGHSSLYILAPVPNLKDFDGWNEQQTKDFSQKVFSRLASELDLPDLLNHIDYQQIYTPDDFKSEFNSAYGATFGLKPTLLQSNYFRPHNKYPYAQKLYFAGASAHPGAGVPIVLTSGELAAKEVMRDLPLPAGKSRSLSE</sequence>
<evidence type="ECO:0000256" key="3">
    <source>
        <dbReference type="ARBA" id="ARBA00023002"/>
    </source>
</evidence>